<dbReference type="Gene3D" id="3.30.200.20">
    <property type="entry name" value="Phosphorylase Kinase, domain 1"/>
    <property type="match status" value="1"/>
</dbReference>
<keyword evidence="5 11" id="KW-0418">Kinase</keyword>
<dbReference type="Gene3D" id="1.10.510.10">
    <property type="entry name" value="Transferase(Phosphotransferase) domain 1"/>
    <property type="match status" value="1"/>
</dbReference>
<evidence type="ECO:0000256" key="2">
    <source>
        <dbReference type="ARBA" id="ARBA00022527"/>
    </source>
</evidence>
<keyword evidence="6 7" id="KW-0067">ATP-binding</keyword>
<feature type="region of interest" description="Disordered" evidence="8">
    <location>
        <begin position="229"/>
        <end position="250"/>
    </location>
</feature>
<sequence length="625" mass="64500">MDGLTALVAQLIAGLRGYVPPDVCPGGWPWAVSGLGVAVGLLPSIGIVVVAALRKRIGSRYGVGESTVLVGAGLLTAGLLPLLAFIATGQVFRLAADGSDVPGLTSRQLDDLGSAVCIAGPQSSYLGGYSVAAAFDMSRPVEFGLAVVLLVGFPLVASMFVAVQARLALRRGPAWPAKFFWLPILLLVVLTAETPAGSSGHLWLGVTAGSFLGIFVALTAGVPSRETVRRSLAPPAPRPVPAAARPGVIRTPPVQTGARAAVAESARTRPPLAERLAERFAAREAEPPVVPIPRAAPLAAGPQTPVGPPPGRNGGAPPPTLVAGAPPYPTAPPLAGAVGRNGAARFRLISRLGSGGFGRVWLADDARLGHPVALKAAHAPDAETEQRIQREARALAAVRHPNCVRIHDLVPAASDPGLSELDGMVIVMEYVEGSSLGELVRSRGLLDDMAAARVWASVAGALDAAHTRGVMHRDVKPGNIVVDRIGQAHLIDFGIARRTGDATMTLAGFVLGTPDFLAPEVACGERATPASDSWQLAATISYALTGHPPRGGHPDAVSGLRAAASGAPLSHLPKRSAHLALLHAGMDNDPTRRPPLQVVQRALEDWLRRSGAHPDGPMTAGTRGR</sequence>
<evidence type="ECO:0000313" key="12">
    <source>
        <dbReference type="Proteomes" id="UP001597114"/>
    </source>
</evidence>
<reference evidence="12" key="1">
    <citation type="journal article" date="2019" name="Int. J. Syst. Evol. Microbiol.">
        <title>The Global Catalogue of Microorganisms (GCM) 10K type strain sequencing project: providing services to taxonomists for standard genome sequencing and annotation.</title>
        <authorList>
            <consortium name="The Broad Institute Genomics Platform"/>
            <consortium name="The Broad Institute Genome Sequencing Center for Infectious Disease"/>
            <person name="Wu L."/>
            <person name="Ma J."/>
        </authorList>
    </citation>
    <scope>NUCLEOTIDE SEQUENCE [LARGE SCALE GENOMIC DNA]</scope>
    <source>
        <strain evidence="12">CCM 7043</strain>
    </source>
</reference>
<evidence type="ECO:0000256" key="8">
    <source>
        <dbReference type="SAM" id="MobiDB-lite"/>
    </source>
</evidence>
<dbReference type="PANTHER" id="PTHR43289:SF6">
    <property type="entry name" value="SERINE_THREONINE-PROTEIN KINASE NEKL-3"/>
    <property type="match status" value="1"/>
</dbReference>
<keyword evidence="12" id="KW-1185">Reference proteome</keyword>
<evidence type="ECO:0000256" key="1">
    <source>
        <dbReference type="ARBA" id="ARBA00012513"/>
    </source>
</evidence>
<organism evidence="11 12">
    <name type="scientific">Pseudonocardia yunnanensis</name>
    <dbReference type="NCBI Taxonomy" id="58107"/>
    <lineage>
        <taxon>Bacteria</taxon>
        <taxon>Bacillati</taxon>
        <taxon>Actinomycetota</taxon>
        <taxon>Actinomycetes</taxon>
        <taxon>Pseudonocardiales</taxon>
        <taxon>Pseudonocardiaceae</taxon>
        <taxon>Pseudonocardia</taxon>
    </lineage>
</organism>
<feature type="transmembrane region" description="Helical" evidence="9">
    <location>
        <begin position="27"/>
        <end position="54"/>
    </location>
</feature>
<protein>
    <recommendedName>
        <fullName evidence="1">non-specific serine/threonine protein kinase</fullName>
        <ecNumber evidence="1">2.7.11.1</ecNumber>
    </recommendedName>
</protein>
<keyword evidence="9" id="KW-0812">Transmembrane</keyword>
<comment type="caution">
    <text evidence="11">The sequence shown here is derived from an EMBL/GenBank/DDBJ whole genome shotgun (WGS) entry which is preliminary data.</text>
</comment>
<dbReference type="InterPro" id="IPR017441">
    <property type="entry name" value="Protein_kinase_ATP_BS"/>
</dbReference>
<evidence type="ECO:0000259" key="10">
    <source>
        <dbReference type="PROSITE" id="PS50011"/>
    </source>
</evidence>
<dbReference type="EMBL" id="JBHUCO010000008">
    <property type="protein sequence ID" value="MFD1517322.1"/>
    <property type="molecule type" value="Genomic_DNA"/>
</dbReference>
<dbReference type="InterPro" id="IPR000719">
    <property type="entry name" value="Prot_kinase_dom"/>
</dbReference>
<dbReference type="InterPro" id="IPR008271">
    <property type="entry name" value="Ser/Thr_kinase_AS"/>
</dbReference>
<dbReference type="SMART" id="SM00220">
    <property type="entry name" value="S_TKc"/>
    <property type="match status" value="1"/>
</dbReference>
<dbReference type="PROSITE" id="PS00107">
    <property type="entry name" value="PROTEIN_KINASE_ATP"/>
    <property type="match status" value="1"/>
</dbReference>
<feature type="region of interest" description="Disordered" evidence="8">
    <location>
        <begin position="291"/>
        <end position="328"/>
    </location>
</feature>
<accession>A0ABW4ESC6</accession>
<dbReference type="RefSeq" id="WP_344722756.1">
    <property type="nucleotide sequence ID" value="NZ_BAAAUS010000013.1"/>
</dbReference>
<feature type="transmembrane region" description="Helical" evidence="9">
    <location>
        <begin position="143"/>
        <end position="167"/>
    </location>
</feature>
<evidence type="ECO:0000256" key="7">
    <source>
        <dbReference type="PROSITE-ProRule" id="PRU10141"/>
    </source>
</evidence>
<keyword evidence="3" id="KW-0808">Transferase</keyword>
<proteinExistence type="predicted"/>
<evidence type="ECO:0000313" key="11">
    <source>
        <dbReference type="EMBL" id="MFD1517322.1"/>
    </source>
</evidence>
<feature type="compositionally biased region" description="Pro residues" evidence="8">
    <location>
        <begin position="305"/>
        <end position="328"/>
    </location>
</feature>
<gene>
    <name evidence="11" type="ORF">ACFSJD_07485</name>
</gene>
<keyword evidence="4 7" id="KW-0547">Nucleotide-binding</keyword>
<feature type="transmembrane region" description="Helical" evidence="9">
    <location>
        <begin position="179"/>
        <end position="196"/>
    </location>
</feature>
<evidence type="ECO:0000256" key="5">
    <source>
        <dbReference type="ARBA" id="ARBA00022777"/>
    </source>
</evidence>
<dbReference type="InterPro" id="IPR011009">
    <property type="entry name" value="Kinase-like_dom_sf"/>
</dbReference>
<dbReference type="GO" id="GO:0016301">
    <property type="term" value="F:kinase activity"/>
    <property type="evidence" value="ECO:0007669"/>
    <property type="project" value="UniProtKB-KW"/>
</dbReference>
<dbReference type="CDD" id="cd14014">
    <property type="entry name" value="STKc_PknB_like"/>
    <property type="match status" value="1"/>
</dbReference>
<feature type="transmembrane region" description="Helical" evidence="9">
    <location>
        <begin position="66"/>
        <end position="87"/>
    </location>
</feature>
<feature type="transmembrane region" description="Helical" evidence="9">
    <location>
        <begin position="202"/>
        <end position="222"/>
    </location>
</feature>
<dbReference type="Proteomes" id="UP001597114">
    <property type="component" value="Unassembled WGS sequence"/>
</dbReference>
<dbReference type="SUPFAM" id="SSF56112">
    <property type="entry name" value="Protein kinase-like (PK-like)"/>
    <property type="match status" value="1"/>
</dbReference>
<dbReference type="PANTHER" id="PTHR43289">
    <property type="entry name" value="MITOGEN-ACTIVATED PROTEIN KINASE KINASE KINASE 20-RELATED"/>
    <property type="match status" value="1"/>
</dbReference>
<evidence type="ECO:0000256" key="6">
    <source>
        <dbReference type="ARBA" id="ARBA00022840"/>
    </source>
</evidence>
<feature type="binding site" evidence="7">
    <location>
        <position position="375"/>
    </location>
    <ligand>
        <name>ATP</name>
        <dbReference type="ChEBI" id="CHEBI:30616"/>
    </ligand>
</feature>
<feature type="domain" description="Protein kinase" evidence="10">
    <location>
        <begin position="346"/>
        <end position="607"/>
    </location>
</feature>
<dbReference type="PROSITE" id="PS50011">
    <property type="entry name" value="PROTEIN_KINASE_DOM"/>
    <property type="match status" value="1"/>
</dbReference>
<keyword evidence="2" id="KW-0723">Serine/threonine-protein kinase</keyword>
<name>A0ABW4ESC6_9PSEU</name>
<evidence type="ECO:0000256" key="4">
    <source>
        <dbReference type="ARBA" id="ARBA00022741"/>
    </source>
</evidence>
<evidence type="ECO:0000256" key="9">
    <source>
        <dbReference type="SAM" id="Phobius"/>
    </source>
</evidence>
<dbReference type="Pfam" id="PF00069">
    <property type="entry name" value="Pkinase"/>
    <property type="match status" value="1"/>
</dbReference>
<evidence type="ECO:0000256" key="3">
    <source>
        <dbReference type="ARBA" id="ARBA00022679"/>
    </source>
</evidence>
<dbReference type="PROSITE" id="PS00108">
    <property type="entry name" value="PROTEIN_KINASE_ST"/>
    <property type="match status" value="1"/>
</dbReference>
<keyword evidence="9" id="KW-0472">Membrane</keyword>
<keyword evidence="9" id="KW-1133">Transmembrane helix</keyword>
<dbReference type="EC" id="2.7.11.1" evidence="1"/>